<proteinExistence type="predicted"/>
<dbReference type="EMBL" id="LAZR01035384">
    <property type="protein sequence ID" value="KKL27652.1"/>
    <property type="molecule type" value="Genomic_DNA"/>
</dbReference>
<sequence>GQTPAAKVTEDICISLDSVEKSIPEISKAAELIAERWIDGGTLCVDGTKEWATEIYYRAGGLAHLKFLPQYPDVEKYNQKSIVLAGYLPGGDKSDTKWAKRIRVALKKGMLVVLIAPGDPGALNTKTLSKSERENLVRLWPQGSTPDIEAASLATSWALVGEIVSACTRRGKMPTMLKSVLFEGARDRNGAIHGMPFHKKTSVSPIKPGVLGKAYIQSARRWVTDFTARNSGKIEQIASHISAQKKAGKAVVAVTTGHIWMDPPWLVSVKGVKELHKASSETISRELTGGGTLMIIGYRELFYGQRQTDVPEAVRKAGGWIVGFATHPEVPDDLADRSVLMSTGWPDSDAIVEIPGYDIHVLPITGLAQIAIYRMISESLPGK</sequence>
<dbReference type="AlphaFoldDB" id="A0A0F9CMH9"/>
<feature type="non-terminal residue" evidence="1">
    <location>
        <position position="1"/>
    </location>
</feature>
<evidence type="ECO:0000313" key="1">
    <source>
        <dbReference type="EMBL" id="KKL27652.1"/>
    </source>
</evidence>
<organism evidence="1">
    <name type="scientific">marine sediment metagenome</name>
    <dbReference type="NCBI Taxonomy" id="412755"/>
    <lineage>
        <taxon>unclassified sequences</taxon>
        <taxon>metagenomes</taxon>
        <taxon>ecological metagenomes</taxon>
    </lineage>
</organism>
<protein>
    <submittedName>
        <fullName evidence="1">Uncharacterized protein</fullName>
    </submittedName>
</protein>
<name>A0A0F9CMH9_9ZZZZ</name>
<accession>A0A0F9CMH9</accession>
<reference evidence="1" key="1">
    <citation type="journal article" date="2015" name="Nature">
        <title>Complex archaea that bridge the gap between prokaryotes and eukaryotes.</title>
        <authorList>
            <person name="Spang A."/>
            <person name="Saw J.H."/>
            <person name="Jorgensen S.L."/>
            <person name="Zaremba-Niedzwiedzka K."/>
            <person name="Martijn J."/>
            <person name="Lind A.E."/>
            <person name="van Eijk R."/>
            <person name="Schleper C."/>
            <person name="Guy L."/>
            <person name="Ettema T.J."/>
        </authorList>
    </citation>
    <scope>NUCLEOTIDE SEQUENCE</scope>
</reference>
<gene>
    <name evidence="1" type="ORF">LCGC14_2383000</name>
</gene>
<comment type="caution">
    <text evidence="1">The sequence shown here is derived from an EMBL/GenBank/DDBJ whole genome shotgun (WGS) entry which is preliminary data.</text>
</comment>